<accession>A0ACC2NP21</accession>
<evidence type="ECO:0000313" key="1">
    <source>
        <dbReference type="EMBL" id="KAJ8672573.1"/>
    </source>
</evidence>
<protein>
    <submittedName>
        <fullName evidence="1">Uncharacterized protein</fullName>
    </submittedName>
</protein>
<dbReference type="EMBL" id="CM056743">
    <property type="protein sequence ID" value="KAJ8672573.1"/>
    <property type="molecule type" value="Genomic_DNA"/>
</dbReference>
<organism evidence="1 2">
    <name type="scientific">Eretmocerus hayati</name>
    <dbReference type="NCBI Taxonomy" id="131215"/>
    <lineage>
        <taxon>Eukaryota</taxon>
        <taxon>Metazoa</taxon>
        <taxon>Ecdysozoa</taxon>
        <taxon>Arthropoda</taxon>
        <taxon>Hexapoda</taxon>
        <taxon>Insecta</taxon>
        <taxon>Pterygota</taxon>
        <taxon>Neoptera</taxon>
        <taxon>Endopterygota</taxon>
        <taxon>Hymenoptera</taxon>
        <taxon>Apocrita</taxon>
        <taxon>Proctotrupomorpha</taxon>
        <taxon>Chalcidoidea</taxon>
        <taxon>Aphelinidae</taxon>
        <taxon>Aphelininae</taxon>
        <taxon>Eretmocerus</taxon>
    </lineage>
</organism>
<comment type="caution">
    <text evidence="1">The sequence shown here is derived from an EMBL/GenBank/DDBJ whole genome shotgun (WGS) entry which is preliminary data.</text>
</comment>
<keyword evidence="2" id="KW-1185">Reference proteome</keyword>
<reference evidence="1" key="1">
    <citation type="submission" date="2023-04" db="EMBL/GenBank/DDBJ databases">
        <title>A chromosome-level genome assembly of the parasitoid wasp Eretmocerus hayati.</title>
        <authorList>
            <person name="Zhong Y."/>
            <person name="Liu S."/>
            <person name="Liu Y."/>
        </authorList>
    </citation>
    <scope>NUCLEOTIDE SEQUENCE</scope>
    <source>
        <strain evidence="1">ZJU_SS_LIU_2023</strain>
    </source>
</reference>
<proteinExistence type="predicted"/>
<evidence type="ECO:0000313" key="2">
    <source>
        <dbReference type="Proteomes" id="UP001239111"/>
    </source>
</evidence>
<name>A0ACC2NP21_9HYME</name>
<sequence>MDKINKTRAVLRARVSRFRVSCSIARAERELEETRRRRKSDRNDDYETVSAQFIGNSNVKSAGDVEVITSSAVNCDAPVEAGLCSADAPMEIDFNPDDPLLKLKEDLKKWIIGTNIARTSVDSLLKIFKGPIPSLPSSYKSSFVFDVKNYSDGSQFVYFGLEQGLRRCINPDIHSGGETLPLQIFLDGFSPYKSSNIQMGPLLGRIHHG</sequence>
<dbReference type="Proteomes" id="UP001239111">
    <property type="component" value="Chromosome 3"/>
</dbReference>
<gene>
    <name evidence="1" type="ORF">QAD02_003832</name>
</gene>